<organism evidence="2 3">
    <name type="scientific">Flavobacterium beibuense F44-8</name>
    <dbReference type="NCBI Taxonomy" id="1406840"/>
    <lineage>
        <taxon>Bacteria</taxon>
        <taxon>Pseudomonadati</taxon>
        <taxon>Bacteroidota</taxon>
        <taxon>Flavobacteriia</taxon>
        <taxon>Flavobacteriales</taxon>
        <taxon>Flavobacteriaceae</taxon>
        <taxon>Flavobacterium</taxon>
    </lineage>
</organism>
<evidence type="ECO:0000313" key="2">
    <source>
        <dbReference type="EMBL" id="KGO79328.1"/>
    </source>
</evidence>
<reference evidence="2 3" key="1">
    <citation type="submission" date="2013-09" db="EMBL/GenBank/DDBJ databases">
        <authorList>
            <person name="Zeng Z."/>
            <person name="Chen C."/>
        </authorList>
    </citation>
    <scope>NUCLEOTIDE SEQUENCE [LARGE SCALE GENOMIC DNA]</scope>
    <source>
        <strain evidence="2 3">F44-8</strain>
    </source>
</reference>
<dbReference type="RefSeq" id="WP_035135261.1">
    <property type="nucleotide sequence ID" value="NZ_JRLV01000018.1"/>
</dbReference>
<keyword evidence="3" id="KW-1185">Reference proteome</keyword>
<dbReference type="Proteomes" id="UP000030129">
    <property type="component" value="Unassembled WGS sequence"/>
</dbReference>
<name>A0A0A2LJG5_9FLAO</name>
<accession>A0A0A2LJG5</accession>
<dbReference type="EMBL" id="JRLV01000018">
    <property type="protein sequence ID" value="KGO79328.1"/>
    <property type="molecule type" value="Genomic_DNA"/>
</dbReference>
<keyword evidence="1" id="KW-1133">Transmembrane helix</keyword>
<feature type="transmembrane region" description="Helical" evidence="1">
    <location>
        <begin position="43"/>
        <end position="64"/>
    </location>
</feature>
<protein>
    <submittedName>
        <fullName evidence="2">Uncharacterized protein</fullName>
    </submittedName>
</protein>
<sequence length="70" mass="7885">MKNQSQLAQQKSIAGLLLIFFGAAGLSYTLVSHFVFKGHFQSLPFLFSLIFLMKGLTPTVTQYFKNNKKV</sequence>
<feature type="transmembrane region" description="Helical" evidence="1">
    <location>
        <begin position="12"/>
        <end position="31"/>
    </location>
</feature>
<evidence type="ECO:0000256" key="1">
    <source>
        <dbReference type="SAM" id="Phobius"/>
    </source>
</evidence>
<evidence type="ECO:0000313" key="3">
    <source>
        <dbReference type="Proteomes" id="UP000030129"/>
    </source>
</evidence>
<comment type="caution">
    <text evidence="2">The sequence shown here is derived from an EMBL/GenBank/DDBJ whole genome shotgun (WGS) entry which is preliminary data.</text>
</comment>
<dbReference type="STRING" id="1406840.Q763_13905"/>
<proteinExistence type="predicted"/>
<keyword evidence="1" id="KW-0472">Membrane</keyword>
<dbReference type="AlphaFoldDB" id="A0A0A2LJG5"/>
<gene>
    <name evidence="2" type="ORF">Q763_13905</name>
</gene>
<keyword evidence="1" id="KW-0812">Transmembrane</keyword>